<dbReference type="STRING" id="1104324.P186_0484"/>
<feature type="transmembrane region" description="Helical" evidence="1">
    <location>
        <begin position="378"/>
        <end position="396"/>
    </location>
</feature>
<proteinExistence type="predicted"/>
<keyword evidence="4" id="KW-1185">Reference proteome</keyword>
<sequence>MSFFYLFMNSGKMFLAVIFAALIYAQGVLTVQTATDPTEDYKGPGWFTPPQNPVFKNGTVFDLTKFEVLYNATADALVFRITFADLGGNPWGSETGFSLQYVQIYISRGFPGNPWGTVSCSVLRPDDGDVASGNAFFDEATRFFCPDPANLTQYKYTPGVRFSGQAPWDVAIFIGPKWGNETVNYVAVADVTGGIISVSPLPRVYAQGNSIVAVVPRELIPPTTRLMSDFPQPTWRYYVLVTSYDGFGPGRIRPFGPVAQEWTVGVGAANASAVLSGTVPRVLDILGPNTPLRTFTRNASAVLEPQSLSWGNFPLAYTTTTVNRIVPLTVTRTDTLTITETSYVTTTSVSTVTQTHTSYVTQTQQIYVEKPYVDPTSYAVMGLGVVAGLAGALAAARRK</sequence>
<evidence type="ECO:0000256" key="1">
    <source>
        <dbReference type="SAM" id="Phobius"/>
    </source>
</evidence>
<dbReference type="Proteomes" id="UP000005867">
    <property type="component" value="Chromosome"/>
</dbReference>
<feature type="domain" description="Glucodextranase-like C-terminal" evidence="2">
    <location>
        <begin position="33"/>
        <end position="108"/>
    </location>
</feature>
<dbReference type="Pfam" id="PF09985">
    <property type="entry name" value="Glucodextran_C"/>
    <property type="match status" value="2"/>
</dbReference>
<dbReference type="InterPro" id="IPR019248">
    <property type="entry name" value="Glucodextran_C"/>
</dbReference>
<name>G7VGV3_9CREN</name>
<dbReference type="Gene3D" id="2.60.40.1190">
    <property type="match status" value="1"/>
</dbReference>
<protein>
    <submittedName>
        <fullName evidence="3">Pullulanase</fullName>
    </submittedName>
</protein>
<keyword evidence="1" id="KW-0812">Transmembrane</keyword>
<evidence type="ECO:0000313" key="3">
    <source>
        <dbReference type="EMBL" id="AET31936.1"/>
    </source>
</evidence>
<dbReference type="SUPFAM" id="SSF49344">
    <property type="entry name" value="CBD9-like"/>
    <property type="match status" value="1"/>
</dbReference>
<dbReference type="HOGENOM" id="CLU_718907_0_0_2"/>
<dbReference type="CDD" id="cd09626">
    <property type="entry name" value="DOMON_glucodextranase_like"/>
    <property type="match status" value="1"/>
</dbReference>
<keyword evidence="1" id="KW-1133">Transmembrane helix</keyword>
<keyword evidence="1" id="KW-0472">Membrane</keyword>
<organism evidence="3 4">
    <name type="scientific">Pyrobaculum ferrireducens</name>
    <dbReference type="NCBI Taxonomy" id="1104324"/>
    <lineage>
        <taxon>Archaea</taxon>
        <taxon>Thermoproteota</taxon>
        <taxon>Thermoprotei</taxon>
        <taxon>Thermoproteales</taxon>
        <taxon>Thermoproteaceae</taxon>
        <taxon>Pyrobaculum</taxon>
    </lineage>
</organism>
<dbReference type="eggNOG" id="arCOG03771">
    <property type="taxonomic scope" value="Archaea"/>
</dbReference>
<dbReference type="BioCyc" id="PSP1104324:GJSN-472-MONOMER"/>
<feature type="domain" description="Glucodextranase-like C-terminal" evidence="2">
    <location>
        <begin position="153"/>
        <end position="290"/>
    </location>
</feature>
<dbReference type="KEGG" id="pyr:P186_0484"/>
<dbReference type="EMBL" id="CP003098">
    <property type="protein sequence ID" value="AET31936.1"/>
    <property type="molecule type" value="Genomic_DNA"/>
</dbReference>
<dbReference type="AlphaFoldDB" id="G7VGV3"/>
<evidence type="ECO:0000313" key="4">
    <source>
        <dbReference type="Proteomes" id="UP000005867"/>
    </source>
</evidence>
<accession>G7VGV3</accession>
<reference evidence="3 4" key="1">
    <citation type="journal article" date="2012" name="J. Bacteriol.">
        <title>Complete genome sequence of strain 1860, a crenarchaeon of the genus pyrobaculum able to grow with various electron acceptors.</title>
        <authorList>
            <person name="Mardanov A.V."/>
            <person name="Gumerov V.M."/>
            <person name="Slobodkina G.B."/>
            <person name="Beletsky A.V."/>
            <person name="Bonch-Osmolovskaya E.A."/>
            <person name="Ravin N.V."/>
            <person name="Skryabin K.G."/>
        </authorList>
    </citation>
    <scope>NUCLEOTIDE SEQUENCE [LARGE SCALE GENOMIC DNA]</scope>
    <source>
        <strain evidence="3 4">1860</strain>
    </source>
</reference>
<evidence type="ECO:0000259" key="2">
    <source>
        <dbReference type="Pfam" id="PF09985"/>
    </source>
</evidence>
<gene>
    <name evidence="3" type="ORF">P186_0484</name>
</gene>